<name>A0A6C0C1T2_9ZZZZ</name>
<dbReference type="InterPro" id="IPR039753">
    <property type="entry name" value="RG7MT1"/>
</dbReference>
<protein>
    <recommendedName>
        <fullName evidence="1">mRNA (guanine-N(7))-methyltransferase</fullName>
        <ecNumber evidence="1">2.1.1.56</ecNumber>
    </recommendedName>
</protein>
<dbReference type="InterPro" id="IPR029063">
    <property type="entry name" value="SAM-dependent_MTases_sf"/>
</dbReference>
<proteinExistence type="predicted"/>
<keyword evidence="5" id="KW-0694">RNA-binding</keyword>
<dbReference type="Pfam" id="PF03291">
    <property type="entry name" value="mRNA_G-N7_MeTrfase"/>
    <property type="match status" value="1"/>
</dbReference>
<dbReference type="AlphaFoldDB" id="A0A6C0C1T2"/>
<dbReference type="Gene3D" id="3.40.50.150">
    <property type="entry name" value="Vaccinia Virus protein VP39"/>
    <property type="match status" value="1"/>
</dbReference>
<dbReference type="SUPFAM" id="SSF53335">
    <property type="entry name" value="S-adenosyl-L-methionine-dependent methyltransferases"/>
    <property type="match status" value="1"/>
</dbReference>
<dbReference type="InterPro" id="IPR001339">
    <property type="entry name" value="mRNA_cap_enzyme_adenylation"/>
</dbReference>
<dbReference type="GO" id="GO:0003723">
    <property type="term" value="F:RNA binding"/>
    <property type="evidence" value="ECO:0007669"/>
    <property type="project" value="UniProtKB-KW"/>
</dbReference>
<accession>A0A6C0C1T2</accession>
<dbReference type="InterPro" id="IPR012340">
    <property type="entry name" value="NA-bd_OB-fold"/>
</dbReference>
<dbReference type="GO" id="GO:0004484">
    <property type="term" value="F:mRNA guanylyltransferase activity"/>
    <property type="evidence" value="ECO:0007669"/>
    <property type="project" value="InterPro"/>
</dbReference>
<feature type="domain" description="MRNA cap 0 methyltransferase" evidence="6">
    <location>
        <begin position="738"/>
        <end position="1063"/>
    </location>
</feature>
<reference evidence="7" key="1">
    <citation type="journal article" date="2020" name="Nature">
        <title>Giant virus diversity and host interactions through global metagenomics.</title>
        <authorList>
            <person name="Schulz F."/>
            <person name="Roux S."/>
            <person name="Paez-Espino D."/>
            <person name="Jungbluth S."/>
            <person name="Walsh D.A."/>
            <person name="Denef V.J."/>
            <person name="McMahon K.D."/>
            <person name="Konstantinidis K.T."/>
            <person name="Eloe-Fadrosh E.A."/>
            <person name="Kyrpides N.C."/>
            <person name="Woyke T."/>
        </authorList>
    </citation>
    <scope>NUCLEOTIDE SEQUENCE</scope>
    <source>
        <strain evidence="7">GVMAG-M-3300020185-18</strain>
    </source>
</reference>
<dbReference type="GO" id="GO:0004482">
    <property type="term" value="F:mRNA 5'-cap (guanine-N7-)-methyltransferase activity"/>
    <property type="evidence" value="ECO:0007669"/>
    <property type="project" value="UniProtKB-EC"/>
</dbReference>
<dbReference type="EMBL" id="MN739320">
    <property type="protein sequence ID" value="QHS98645.1"/>
    <property type="molecule type" value="Genomic_DNA"/>
</dbReference>
<evidence type="ECO:0000313" key="7">
    <source>
        <dbReference type="EMBL" id="QHS98645.1"/>
    </source>
</evidence>
<dbReference type="SUPFAM" id="SSF50249">
    <property type="entry name" value="Nucleic acid-binding proteins"/>
    <property type="match status" value="1"/>
</dbReference>
<dbReference type="GO" id="GO:0005524">
    <property type="term" value="F:ATP binding"/>
    <property type="evidence" value="ECO:0007669"/>
    <property type="project" value="InterPro"/>
</dbReference>
<dbReference type="SUPFAM" id="SSF56091">
    <property type="entry name" value="DNA ligase/mRNA capping enzyme, catalytic domain"/>
    <property type="match status" value="1"/>
</dbReference>
<keyword evidence="4" id="KW-0949">S-adenosyl-L-methionine</keyword>
<dbReference type="Gene3D" id="2.40.50.140">
    <property type="entry name" value="Nucleic acid-binding proteins"/>
    <property type="match status" value="1"/>
</dbReference>
<dbReference type="GO" id="GO:0005634">
    <property type="term" value="C:nucleus"/>
    <property type="evidence" value="ECO:0007669"/>
    <property type="project" value="TreeGrafter"/>
</dbReference>
<dbReference type="Gene3D" id="3.30.470.30">
    <property type="entry name" value="DNA ligase/mRNA capping enzyme"/>
    <property type="match status" value="1"/>
</dbReference>
<evidence type="ECO:0000256" key="1">
    <source>
        <dbReference type="ARBA" id="ARBA00011926"/>
    </source>
</evidence>
<dbReference type="PANTHER" id="PTHR12189">
    <property type="entry name" value="MRNA GUANINE-7- METHYLTRANSFERASE"/>
    <property type="match status" value="1"/>
</dbReference>
<dbReference type="PANTHER" id="PTHR12189:SF2">
    <property type="entry name" value="MRNA CAP GUANINE-N7 METHYLTRANSFERASE"/>
    <property type="match status" value="1"/>
</dbReference>
<keyword evidence="3" id="KW-0808">Transferase</keyword>
<sequence length="1112" mass="129489">MPKEKTSNDLLKEYLEIYHSDSKSKTDELEIKFGTKHWNPITRTSFDNVIEKIKSEGWKLFNDDSHLNIQNEYTTSSGDVKMSNIRTEIKGMNDIREYCKTDKINVNNRNISFTQKFRKRTESRGNLDPVDFDNFHFRVNFKTEKQLYQKYHAQKIQIITDGWTDTKKTFRYLKRFSFRNNYINKTVGFPFQIDCSIVKTSNKNRNYLIPEYKIEQSNVFENKEIYEIELELINDVAKYMDTGDLLRKIKYGIKLILSGLQQTNFPVAFSERELILKQYHSLVHFGEKVSEVKKISSREFIGPSSISLEMPNIIPLKDTSSEPNINNPYTVTDKADGMRKLLYISKLGKIYLIDVNMNVQFTGCITKNKSALNTLIDGEHVINNLQGEFINKYCAFDIYILNRKDLRPYPFIEGKDLVYENKELERDIFRKVELEKYLNKLSPINIVSSDKKSPMTFTIKKFYNNNDENIFIQCKKIMDDVDNSLFEYETDGLIFTPSFLGVGSDKIGVAGPKNKITWMHSFKWKPSEYNTIDFLVTIKKDPETKQEIIGNILNNGTDMSDSTQFKSYKTMELRVGYDETRHGFINPLDDIINDNLPKKKWSNYNEDKYKPVLFQPTNPTPEYPIYLSNIILNNQSGINYMLTEDESQSFEDWNIVEFKFVKDNKPGWQWVPIRARYDKTSELQSGYRKNYGNAHHVAQSVWRSINNPITKKMITTGTDIPKEINDAGVYYKKKSKETTTNRLRSFHNFIKRKLIINVCKRGDTLFDQSVGKAGDLQKWINAELSFVFGIDYSKDNIENRLDGACARYLNACKRNRILPNALFINGDSSKNIRNGDATANTNTKATTIVNAVFGTIPSDNLEKGILKNYGKGKNGFDIISNQFSIHYFWKDKSTLHNFLRNVSETCKVGGYFIGTCYDGKKVFDKLKYTDYQDSMYIINGDEKMWEIKKLYNNDSFPDTEECIGYTIDVFQESINTWQKEHLVNFDYLTSALQLYGFEPITDVEAKSFEFPSAIGSFKDEFDIMDEKIDNRELNPHIVKGANKMSSNEKEISFLNNYFIYKKKSNPDAKSVSNMIIHNMKNIDEEQEEDVDKKPKIKRRVKKLKKKLKLPLG</sequence>
<dbReference type="Pfam" id="PF01331">
    <property type="entry name" value="mRNA_cap_enzyme"/>
    <property type="match status" value="1"/>
</dbReference>
<evidence type="ECO:0000256" key="2">
    <source>
        <dbReference type="ARBA" id="ARBA00022603"/>
    </source>
</evidence>
<dbReference type="PROSITE" id="PS51562">
    <property type="entry name" value="RNA_CAP0_MT"/>
    <property type="match status" value="1"/>
</dbReference>
<evidence type="ECO:0000256" key="5">
    <source>
        <dbReference type="ARBA" id="ARBA00022884"/>
    </source>
</evidence>
<keyword evidence="2" id="KW-0489">Methyltransferase</keyword>
<organism evidence="7">
    <name type="scientific">viral metagenome</name>
    <dbReference type="NCBI Taxonomy" id="1070528"/>
    <lineage>
        <taxon>unclassified sequences</taxon>
        <taxon>metagenomes</taxon>
        <taxon>organismal metagenomes</taxon>
    </lineage>
</organism>
<dbReference type="InterPro" id="IPR004971">
    <property type="entry name" value="mRNA_G-N7_MeTrfase_dom"/>
</dbReference>
<evidence type="ECO:0000256" key="3">
    <source>
        <dbReference type="ARBA" id="ARBA00022679"/>
    </source>
</evidence>
<dbReference type="EC" id="2.1.1.56" evidence="1"/>
<evidence type="ECO:0000256" key="4">
    <source>
        <dbReference type="ARBA" id="ARBA00022691"/>
    </source>
</evidence>
<evidence type="ECO:0000259" key="6">
    <source>
        <dbReference type="PROSITE" id="PS51562"/>
    </source>
</evidence>